<organism evidence="1 2">
    <name type="scientific">Gryllus longicercus</name>
    <dbReference type="NCBI Taxonomy" id="2509291"/>
    <lineage>
        <taxon>Eukaryota</taxon>
        <taxon>Metazoa</taxon>
        <taxon>Ecdysozoa</taxon>
        <taxon>Arthropoda</taxon>
        <taxon>Hexapoda</taxon>
        <taxon>Insecta</taxon>
        <taxon>Pterygota</taxon>
        <taxon>Neoptera</taxon>
        <taxon>Polyneoptera</taxon>
        <taxon>Orthoptera</taxon>
        <taxon>Ensifera</taxon>
        <taxon>Gryllidea</taxon>
        <taxon>Grylloidea</taxon>
        <taxon>Gryllidae</taxon>
        <taxon>Gryllinae</taxon>
        <taxon>Gryllus</taxon>
    </lineage>
</organism>
<dbReference type="Proteomes" id="UP001378592">
    <property type="component" value="Unassembled WGS sequence"/>
</dbReference>
<evidence type="ECO:0000313" key="1">
    <source>
        <dbReference type="EMBL" id="KAK7791510.1"/>
    </source>
</evidence>
<gene>
    <name evidence="1" type="ORF">R5R35_014493</name>
</gene>
<reference evidence="1 2" key="1">
    <citation type="submission" date="2024-03" db="EMBL/GenBank/DDBJ databases">
        <title>The genome assembly and annotation of the cricket Gryllus longicercus Weissman &amp; Gray.</title>
        <authorList>
            <person name="Szrajer S."/>
            <person name="Gray D."/>
            <person name="Ylla G."/>
        </authorList>
    </citation>
    <scope>NUCLEOTIDE SEQUENCE [LARGE SCALE GENOMIC DNA]</scope>
    <source>
        <strain evidence="1">DAG 2021-001</strain>
        <tissue evidence="1">Whole body minus gut</tissue>
    </source>
</reference>
<protein>
    <submittedName>
        <fullName evidence="1">Uncharacterized protein</fullName>
    </submittedName>
</protein>
<dbReference type="EMBL" id="JAZDUA010000529">
    <property type="protein sequence ID" value="KAK7791510.1"/>
    <property type="molecule type" value="Genomic_DNA"/>
</dbReference>
<sequence length="74" mass="8366">MYVKASREVLLVKRSSTALFVRADADGSRRNTLPDHWFADSGSCNVPLGEEYGKFGFYLKDKSNFLGKVIYDDL</sequence>
<accession>A0AAN9V899</accession>
<name>A0AAN9V899_9ORTH</name>
<comment type="caution">
    <text evidence="1">The sequence shown here is derived from an EMBL/GenBank/DDBJ whole genome shotgun (WGS) entry which is preliminary data.</text>
</comment>
<dbReference type="AlphaFoldDB" id="A0AAN9V899"/>
<proteinExistence type="predicted"/>
<evidence type="ECO:0000313" key="2">
    <source>
        <dbReference type="Proteomes" id="UP001378592"/>
    </source>
</evidence>
<keyword evidence="2" id="KW-1185">Reference proteome</keyword>